<name>A0ABU7IW93_9FLAO</name>
<dbReference type="InterPro" id="IPR058624">
    <property type="entry name" value="MdtA-like_HH"/>
</dbReference>
<evidence type="ECO:0000313" key="8">
    <source>
        <dbReference type="Proteomes" id="UP001356308"/>
    </source>
</evidence>
<dbReference type="InterPro" id="IPR006143">
    <property type="entry name" value="RND_pump_MFP"/>
</dbReference>
<dbReference type="EMBL" id="JAZDDG010000006">
    <property type="protein sequence ID" value="MEE1977066.1"/>
    <property type="molecule type" value="Genomic_DNA"/>
</dbReference>
<dbReference type="PANTHER" id="PTHR30469">
    <property type="entry name" value="MULTIDRUG RESISTANCE PROTEIN MDTA"/>
    <property type="match status" value="1"/>
</dbReference>
<dbReference type="Gene3D" id="1.10.287.470">
    <property type="entry name" value="Helix hairpin bin"/>
    <property type="match status" value="1"/>
</dbReference>
<dbReference type="SUPFAM" id="SSF111369">
    <property type="entry name" value="HlyD-like secretion proteins"/>
    <property type="match status" value="1"/>
</dbReference>
<dbReference type="Pfam" id="PF25876">
    <property type="entry name" value="HH_MFP_RND"/>
    <property type="match status" value="1"/>
</dbReference>
<feature type="domain" description="CusB-like beta-barrel" evidence="5">
    <location>
        <begin position="202"/>
        <end position="272"/>
    </location>
</feature>
<dbReference type="InterPro" id="IPR058792">
    <property type="entry name" value="Beta-barrel_RND_2"/>
</dbReference>
<feature type="domain" description="Multidrug resistance protein MdtA-like barrel-sandwich hybrid" evidence="4">
    <location>
        <begin position="68"/>
        <end position="187"/>
    </location>
</feature>
<dbReference type="Pfam" id="PF25954">
    <property type="entry name" value="Beta-barrel_RND_2"/>
    <property type="match status" value="1"/>
</dbReference>
<dbReference type="Pfam" id="PF25917">
    <property type="entry name" value="BSH_RND"/>
    <property type="match status" value="1"/>
</dbReference>
<comment type="caution">
    <text evidence="7">The sequence shown here is derived from an EMBL/GenBank/DDBJ whole genome shotgun (WGS) entry which is preliminary data.</text>
</comment>
<keyword evidence="2" id="KW-0472">Membrane</keyword>
<dbReference type="RefSeq" id="WP_272651760.1">
    <property type="nucleotide sequence ID" value="NZ_JAZDDG010000006.1"/>
</dbReference>
<dbReference type="PANTHER" id="PTHR30469:SF36">
    <property type="entry name" value="BLL3903 PROTEIN"/>
    <property type="match status" value="1"/>
</dbReference>
<feature type="domain" description="Multidrug resistance protein MdtA-like alpha-helical hairpin" evidence="3">
    <location>
        <begin position="104"/>
        <end position="153"/>
    </location>
</feature>
<dbReference type="Proteomes" id="UP001356308">
    <property type="component" value="Unassembled WGS sequence"/>
</dbReference>
<dbReference type="InterPro" id="IPR058625">
    <property type="entry name" value="MdtA-like_BSH"/>
</dbReference>
<feature type="domain" description="YknX-like C-terminal permuted SH3-like" evidence="6">
    <location>
        <begin position="281"/>
        <end position="347"/>
    </location>
</feature>
<keyword evidence="2" id="KW-0812">Transmembrane</keyword>
<sequence>MKIKYLIYGLLIVGVGGLVIYRINTNSKIGKSVNASNLSSITSVRGVVLKPRKFNDNISLSGTLEANEQIEIRSEVSGIVQSINFQEGSNVSKGQVLFKVDDIELQAQLSKAKTAQKLASENERRAQLLLDKQAISQEEYDIASADFESARAESSLISAQLSKTMVRAPFSGTIGLRSISEGTYITPLTPVAKLVNTNKLKITFSIPEKYASQIKKGSSLSFRTSDNSKEHMATIYAIEPEVEIATRTLKMRAVADNSDGTLYPGAYANVVLPLQTVNDALLVPSEALIPVQNGKKIFVAENGKAKEIDVEIGARTGSEVRILKGLNAGDTVLTYGVMALKNGAPVSIEIEESPNYKPAE</sequence>
<dbReference type="Pfam" id="PF25989">
    <property type="entry name" value="YknX_C"/>
    <property type="match status" value="1"/>
</dbReference>
<accession>A0ABU7IW93</accession>
<evidence type="ECO:0000259" key="5">
    <source>
        <dbReference type="Pfam" id="PF25954"/>
    </source>
</evidence>
<feature type="transmembrane region" description="Helical" evidence="2">
    <location>
        <begin position="5"/>
        <end position="23"/>
    </location>
</feature>
<protein>
    <submittedName>
        <fullName evidence="7">Efflux RND transporter periplasmic adaptor subunit</fullName>
    </submittedName>
</protein>
<keyword evidence="8" id="KW-1185">Reference proteome</keyword>
<gene>
    <name evidence="7" type="ORF">V1I91_13345</name>
</gene>
<dbReference type="Gene3D" id="2.40.420.20">
    <property type="match status" value="1"/>
</dbReference>
<evidence type="ECO:0000256" key="1">
    <source>
        <dbReference type="ARBA" id="ARBA00009477"/>
    </source>
</evidence>
<evidence type="ECO:0000313" key="7">
    <source>
        <dbReference type="EMBL" id="MEE1977066.1"/>
    </source>
</evidence>
<dbReference type="Gene3D" id="2.40.50.100">
    <property type="match status" value="1"/>
</dbReference>
<keyword evidence="2" id="KW-1133">Transmembrane helix</keyword>
<evidence type="ECO:0000259" key="4">
    <source>
        <dbReference type="Pfam" id="PF25917"/>
    </source>
</evidence>
<comment type="similarity">
    <text evidence="1">Belongs to the membrane fusion protein (MFP) (TC 8.A.1) family.</text>
</comment>
<evidence type="ECO:0000256" key="2">
    <source>
        <dbReference type="SAM" id="Phobius"/>
    </source>
</evidence>
<evidence type="ECO:0000259" key="3">
    <source>
        <dbReference type="Pfam" id="PF25876"/>
    </source>
</evidence>
<proteinExistence type="inferred from homology"/>
<dbReference type="NCBIfam" id="TIGR01730">
    <property type="entry name" value="RND_mfp"/>
    <property type="match status" value="1"/>
</dbReference>
<evidence type="ECO:0000259" key="6">
    <source>
        <dbReference type="Pfam" id="PF25989"/>
    </source>
</evidence>
<reference evidence="7 8" key="1">
    <citation type="submission" date="2024-01" db="EMBL/GenBank/DDBJ databases">
        <title>Maribacter spp. originated from different algae showed divergent polysaccharides utilization ability.</title>
        <authorList>
            <person name="Wang H."/>
            <person name="Wu Y."/>
        </authorList>
    </citation>
    <scope>NUCLEOTIDE SEQUENCE [LARGE SCALE GENOMIC DNA]</scope>
    <source>
        <strain evidence="7 8">PR1</strain>
    </source>
</reference>
<dbReference type="Gene3D" id="2.40.30.170">
    <property type="match status" value="1"/>
</dbReference>
<dbReference type="InterPro" id="IPR058637">
    <property type="entry name" value="YknX-like_C"/>
</dbReference>
<organism evidence="7 8">
    <name type="scientific">Maribacter cobaltidurans</name>
    <dbReference type="NCBI Taxonomy" id="1178778"/>
    <lineage>
        <taxon>Bacteria</taxon>
        <taxon>Pseudomonadati</taxon>
        <taxon>Bacteroidota</taxon>
        <taxon>Flavobacteriia</taxon>
        <taxon>Flavobacteriales</taxon>
        <taxon>Flavobacteriaceae</taxon>
        <taxon>Maribacter</taxon>
    </lineage>
</organism>